<dbReference type="OrthoDB" id="5316007at2759"/>
<feature type="chain" id="PRO_5002206628" description="Yeast cell wall synthesis Kre9/Knh1-like N-terminal domain-containing protein" evidence="2">
    <location>
        <begin position="18"/>
        <end position="180"/>
    </location>
</feature>
<evidence type="ECO:0000313" key="5">
    <source>
        <dbReference type="Proteomes" id="UP000054477"/>
    </source>
</evidence>
<dbReference type="EMBL" id="KN838567">
    <property type="protein sequence ID" value="KIK04653.1"/>
    <property type="molecule type" value="Genomic_DNA"/>
</dbReference>
<evidence type="ECO:0000256" key="1">
    <source>
        <dbReference type="ARBA" id="ARBA00022729"/>
    </source>
</evidence>
<gene>
    <name evidence="4" type="ORF">K443DRAFT_675671</name>
</gene>
<sequence>MRLSISFLLSVAASALAYSVTSPNGSQGWTNQGAQFLSWTRVNTDRLNFTAVLTNQNRALLPTDQVLAALVDGTLPNTTVNPPSGGWPTPGGGYRVNLVQDATDLNTILAQSPEFNITQPNSTSSSTATGTSTGTTLVIPATASAAPSDTVSTPQNAGMPAFEGQLALIPLFSILAFFLA</sequence>
<dbReference type="AlphaFoldDB" id="A0A0C9Y9E5"/>
<dbReference type="Proteomes" id="UP000054477">
    <property type="component" value="Unassembled WGS sequence"/>
</dbReference>
<evidence type="ECO:0000313" key="4">
    <source>
        <dbReference type="EMBL" id="KIK04653.1"/>
    </source>
</evidence>
<keyword evidence="5" id="KW-1185">Reference proteome</keyword>
<proteinExistence type="predicted"/>
<evidence type="ECO:0000259" key="3">
    <source>
        <dbReference type="Pfam" id="PF10342"/>
    </source>
</evidence>
<keyword evidence="1 2" id="KW-0732">Signal</keyword>
<feature type="signal peptide" evidence="2">
    <location>
        <begin position="1"/>
        <end position="17"/>
    </location>
</feature>
<evidence type="ECO:0000256" key="2">
    <source>
        <dbReference type="SAM" id="SignalP"/>
    </source>
</evidence>
<dbReference type="PANTHER" id="PTHR35185">
    <property type="entry name" value="SERINE/THREONINE-RICH PROTEIN ADG2-RELATED"/>
    <property type="match status" value="1"/>
</dbReference>
<dbReference type="HOGENOM" id="CLU_088618_3_0_1"/>
<organism evidence="4 5">
    <name type="scientific">Laccaria amethystina LaAM-08-1</name>
    <dbReference type="NCBI Taxonomy" id="1095629"/>
    <lineage>
        <taxon>Eukaryota</taxon>
        <taxon>Fungi</taxon>
        <taxon>Dikarya</taxon>
        <taxon>Basidiomycota</taxon>
        <taxon>Agaricomycotina</taxon>
        <taxon>Agaricomycetes</taxon>
        <taxon>Agaricomycetidae</taxon>
        <taxon>Agaricales</taxon>
        <taxon>Agaricineae</taxon>
        <taxon>Hydnangiaceae</taxon>
        <taxon>Laccaria</taxon>
    </lineage>
</organism>
<dbReference type="STRING" id="1095629.A0A0C9Y9E5"/>
<accession>A0A0C9Y9E5</accession>
<reference evidence="4 5" key="1">
    <citation type="submission" date="2014-04" db="EMBL/GenBank/DDBJ databases">
        <authorList>
            <consortium name="DOE Joint Genome Institute"/>
            <person name="Kuo A."/>
            <person name="Kohler A."/>
            <person name="Nagy L.G."/>
            <person name="Floudas D."/>
            <person name="Copeland A."/>
            <person name="Barry K.W."/>
            <person name="Cichocki N."/>
            <person name="Veneault-Fourrey C."/>
            <person name="LaButti K."/>
            <person name="Lindquist E.A."/>
            <person name="Lipzen A."/>
            <person name="Lundell T."/>
            <person name="Morin E."/>
            <person name="Murat C."/>
            <person name="Sun H."/>
            <person name="Tunlid A."/>
            <person name="Henrissat B."/>
            <person name="Grigoriev I.V."/>
            <person name="Hibbett D.S."/>
            <person name="Martin F."/>
            <person name="Nordberg H.P."/>
            <person name="Cantor M.N."/>
            <person name="Hua S.X."/>
        </authorList>
    </citation>
    <scope>NUCLEOTIDE SEQUENCE [LARGE SCALE GENOMIC DNA]</scope>
    <source>
        <strain evidence="4 5">LaAM-08-1</strain>
    </source>
</reference>
<reference evidence="5" key="2">
    <citation type="submission" date="2015-01" db="EMBL/GenBank/DDBJ databases">
        <title>Evolutionary Origins and Diversification of the Mycorrhizal Mutualists.</title>
        <authorList>
            <consortium name="DOE Joint Genome Institute"/>
            <consortium name="Mycorrhizal Genomics Consortium"/>
            <person name="Kohler A."/>
            <person name="Kuo A."/>
            <person name="Nagy L.G."/>
            <person name="Floudas D."/>
            <person name="Copeland A."/>
            <person name="Barry K.W."/>
            <person name="Cichocki N."/>
            <person name="Veneault-Fourrey C."/>
            <person name="LaButti K."/>
            <person name="Lindquist E.A."/>
            <person name="Lipzen A."/>
            <person name="Lundell T."/>
            <person name="Morin E."/>
            <person name="Murat C."/>
            <person name="Riley R."/>
            <person name="Ohm R."/>
            <person name="Sun H."/>
            <person name="Tunlid A."/>
            <person name="Henrissat B."/>
            <person name="Grigoriev I.V."/>
            <person name="Hibbett D.S."/>
            <person name="Martin F."/>
        </authorList>
    </citation>
    <scope>NUCLEOTIDE SEQUENCE [LARGE SCALE GENOMIC DNA]</scope>
    <source>
        <strain evidence="5">LaAM-08-1</strain>
    </source>
</reference>
<feature type="domain" description="Yeast cell wall synthesis Kre9/Knh1-like N-terminal" evidence="3">
    <location>
        <begin position="23"/>
        <end position="117"/>
    </location>
</feature>
<dbReference type="Pfam" id="PF10342">
    <property type="entry name" value="Kre9_KNH"/>
    <property type="match status" value="1"/>
</dbReference>
<dbReference type="InterPro" id="IPR018466">
    <property type="entry name" value="Kre9/Knh1-like_N"/>
</dbReference>
<dbReference type="PANTHER" id="PTHR35185:SF1">
    <property type="entry name" value="UPF0619 GPI-ANCHORED MEMBRANE PROTEIN C1322.10"/>
    <property type="match status" value="1"/>
</dbReference>
<dbReference type="InterPro" id="IPR052479">
    <property type="entry name" value="GPI-anchor_Adhesion_Reg"/>
</dbReference>
<name>A0A0C9Y9E5_9AGAR</name>
<protein>
    <recommendedName>
        <fullName evidence="3">Yeast cell wall synthesis Kre9/Knh1-like N-terminal domain-containing protein</fullName>
    </recommendedName>
</protein>